<dbReference type="GO" id="GO:0045174">
    <property type="term" value="F:glutathione dehydrogenase (ascorbate) activity"/>
    <property type="evidence" value="ECO:0007669"/>
    <property type="project" value="UniProtKB-ARBA"/>
</dbReference>
<dbReference type="InterPro" id="IPR040079">
    <property type="entry name" value="Glutathione_S-Trfase"/>
</dbReference>
<dbReference type="InterPro" id="IPR004045">
    <property type="entry name" value="Glutathione_S-Trfase_N"/>
</dbReference>
<evidence type="ECO:0000259" key="4">
    <source>
        <dbReference type="PROSITE" id="PS50405"/>
    </source>
</evidence>
<dbReference type="PROSITE" id="PS50405">
    <property type="entry name" value="GST_CTER"/>
    <property type="match status" value="1"/>
</dbReference>
<dbReference type="PANTHER" id="PTHR43968">
    <property type="match status" value="1"/>
</dbReference>
<dbReference type="Pfam" id="PF13409">
    <property type="entry name" value="GST_N_2"/>
    <property type="match status" value="1"/>
</dbReference>
<dbReference type="InterPro" id="IPR050983">
    <property type="entry name" value="GST_Omega/HSP26"/>
</dbReference>
<evidence type="ECO:0000259" key="3">
    <source>
        <dbReference type="PROSITE" id="PS50404"/>
    </source>
</evidence>
<dbReference type="PROSITE" id="PS50404">
    <property type="entry name" value="GST_NTER"/>
    <property type="match status" value="1"/>
</dbReference>
<organism evidence="5 6">
    <name type="scientific">Escovopsis weberi</name>
    <dbReference type="NCBI Taxonomy" id="150374"/>
    <lineage>
        <taxon>Eukaryota</taxon>
        <taxon>Fungi</taxon>
        <taxon>Dikarya</taxon>
        <taxon>Ascomycota</taxon>
        <taxon>Pezizomycotina</taxon>
        <taxon>Sordariomycetes</taxon>
        <taxon>Hypocreomycetidae</taxon>
        <taxon>Hypocreales</taxon>
        <taxon>Hypocreaceae</taxon>
        <taxon>Escovopsis</taxon>
    </lineage>
</organism>
<sequence length="311" mass="34595">MRLNDVDISVEPTPTGAAARLAAQHVDEQPLKLYGAWFCPFVQRSWITLEEKKIPYQYLEVNPYKKEPDFLRLNSRGLVPVLVMPAASPWLGDGGGEEGGEGGGESQRSLMESTVICEYLDDAYSDESVHGPRLLPLDPYQRARAHLWIDHIATRIVPAFYKLLQHTRGKQYTVEAARAELLGHMRALAGAMDARGPFFLGRDVSLVDISLAPWVERLFLLDLYKEGGFRIPEDEAEGPAGTAFGAAGGLLVGGPGPWARWRRWAAAVEERKSVRDTTSDREAYVRVYRRYAEDTTGSQVARATRQGGRLP</sequence>
<dbReference type="EMBL" id="LGSR01000002">
    <property type="protein sequence ID" value="KOS23304.1"/>
    <property type="molecule type" value="Genomic_DNA"/>
</dbReference>
<dbReference type="GO" id="GO:0005737">
    <property type="term" value="C:cytoplasm"/>
    <property type="evidence" value="ECO:0007669"/>
    <property type="project" value="InterPro"/>
</dbReference>
<feature type="domain" description="GST C-terminal" evidence="4">
    <location>
        <begin position="138"/>
        <end position="287"/>
    </location>
</feature>
<proteinExistence type="inferred from homology"/>
<dbReference type="STRING" id="150374.A0A0M8N953"/>
<dbReference type="Gene3D" id="3.40.30.10">
    <property type="entry name" value="Glutaredoxin"/>
    <property type="match status" value="1"/>
</dbReference>
<dbReference type="AlphaFoldDB" id="A0A0M8N953"/>
<dbReference type="SUPFAM" id="SSF52833">
    <property type="entry name" value="Thioredoxin-like"/>
    <property type="match status" value="1"/>
</dbReference>
<dbReference type="InterPro" id="IPR036282">
    <property type="entry name" value="Glutathione-S-Trfase_C_sf"/>
</dbReference>
<dbReference type="SFLD" id="SFLDS00019">
    <property type="entry name" value="Glutathione_Transferase_(cytos"/>
    <property type="match status" value="1"/>
</dbReference>
<comment type="similarity">
    <text evidence="1">Belongs to the GST superfamily.</text>
</comment>
<feature type="domain" description="GST N-terminal" evidence="3">
    <location>
        <begin position="29"/>
        <end position="128"/>
    </location>
</feature>
<dbReference type="InterPro" id="IPR010987">
    <property type="entry name" value="Glutathione-S-Trfase_C-like"/>
</dbReference>
<dbReference type="Pfam" id="PF13410">
    <property type="entry name" value="GST_C_2"/>
    <property type="match status" value="1"/>
</dbReference>
<evidence type="ECO:0000256" key="1">
    <source>
        <dbReference type="ARBA" id="ARBA00007409"/>
    </source>
</evidence>
<dbReference type="SFLD" id="SFLDG00358">
    <property type="entry name" value="Main_(cytGST)"/>
    <property type="match status" value="1"/>
</dbReference>
<gene>
    <name evidence="5" type="ORF">ESCO_003668</name>
</gene>
<keyword evidence="5" id="KW-0808">Transferase</keyword>
<dbReference type="CDD" id="cd00299">
    <property type="entry name" value="GST_C_family"/>
    <property type="match status" value="1"/>
</dbReference>
<accession>A0A0M8N953</accession>
<evidence type="ECO:0000313" key="5">
    <source>
        <dbReference type="EMBL" id="KOS23304.1"/>
    </source>
</evidence>
<reference evidence="5 6" key="1">
    <citation type="submission" date="2015-07" db="EMBL/GenBank/DDBJ databases">
        <title>The genome of the fungus Escovopsis weberi, a specialized disease agent of ant agriculture.</title>
        <authorList>
            <person name="de Man T.J."/>
            <person name="Stajich J.E."/>
            <person name="Kubicek C.P."/>
            <person name="Chenthamara K."/>
            <person name="Atanasova L."/>
            <person name="Druzhinina I.S."/>
            <person name="Birnbaum S."/>
            <person name="Barribeau S.M."/>
            <person name="Teiling C."/>
            <person name="Suen G."/>
            <person name="Currie C."/>
            <person name="Gerardo N.M."/>
        </authorList>
    </citation>
    <scope>NUCLEOTIDE SEQUENCE [LARGE SCALE GENOMIC DNA]</scope>
</reference>
<dbReference type="CDD" id="cd00570">
    <property type="entry name" value="GST_N_family"/>
    <property type="match status" value="1"/>
</dbReference>
<dbReference type="GO" id="GO:0004364">
    <property type="term" value="F:glutathione transferase activity"/>
    <property type="evidence" value="ECO:0007669"/>
    <property type="project" value="InterPro"/>
</dbReference>
<dbReference type="PANTHER" id="PTHR43968:SF13">
    <property type="entry name" value="GLUTATHIONE TRANSFERASE OMEGA-1"/>
    <property type="match status" value="1"/>
</dbReference>
<dbReference type="Gene3D" id="1.20.1050.10">
    <property type="match status" value="1"/>
</dbReference>
<keyword evidence="2" id="KW-0560">Oxidoreductase</keyword>
<evidence type="ECO:0000313" key="6">
    <source>
        <dbReference type="Proteomes" id="UP000053831"/>
    </source>
</evidence>
<name>A0A0M8N953_ESCWE</name>
<keyword evidence="6" id="KW-1185">Reference proteome</keyword>
<dbReference type="OrthoDB" id="4951845at2759"/>
<dbReference type="SUPFAM" id="SSF47616">
    <property type="entry name" value="GST C-terminal domain-like"/>
    <property type="match status" value="1"/>
</dbReference>
<dbReference type="InterPro" id="IPR005442">
    <property type="entry name" value="GST_omega"/>
</dbReference>
<dbReference type="Proteomes" id="UP000053831">
    <property type="component" value="Unassembled WGS sequence"/>
</dbReference>
<dbReference type="PRINTS" id="PR01625">
    <property type="entry name" value="GSTRNSFRASEO"/>
</dbReference>
<evidence type="ECO:0000256" key="2">
    <source>
        <dbReference type="ARBA" id="ARBA00023002"/>
    </source>
</evidence>
<protein>
    <submittedName>
        <fullName evidence="5">Glutathione S-transferase omega-1</fullName>
    </submittedName>
</protein>
<comment type="caution">
    <text evidence="5">The sequence shown here is derived from an EMBL/GenBank/DDBJ whole genome shotgun (WGS) entry which is preliminary data.</text>
</comment>
<dbReference type="InterPro" id="IPR036249">
    <property type="entry name" value="Thioredoxin-like_sf"/>
</dbReference>